<name>A0A7I8L9J9_SPIIN</name>
<feature type="transmembrane region" description="Helical" evidence="1">
    <location>
        <begin position="340"/>
        <end position="357"/>
    </location>
</feature>
<protein>
    <recommendedName>
        <fullName evidence="2">KIB1-4 beta-propeller domain-containing protein</fullName>
    </recommendedName>
</protein>
<proteinExistence type="predicted"/>
<dbReference type="AlphaFoldDB" id="A0A7I8L9J9"/>
<dbReference type="Proteomes" id="UP000663760">
    <property type="component" value="Chromosome 13"/>
</dbReference>
<dbReference type="Gene3D" id="1.20.1280.50">
    <property type="match status" value="1"/>
</dbReference>
<evidence type="ECO:0000313" key="4">
    <source>
        <dbReference type="Proteomes" id="UP000663760"/>
    </source>
</evidence>
<dbReference type="InterPro" id="IPR036047">
    <property type="entry name" value="F-box-like_dom_sf"/>
</dbReference>
<dbReference type="EMBL" id="LR746276">
    <property type="protein sequence ID" value="CAA7406727.1"/>
    <property type="molecule type" value="Genomic_DNA"/>
</dbReference>
<reference evidence="3" key="1">
    <citation type="submission" date="2020-02" db="EMBL/GenBank/DDBJ databases">
        <authorList>
            <person name="Scholz U."/>
            <person name="Mascher M."/>
            <person name="Fiebig A."/>
        </authorList>
    </citation>
    <scope>NUCLEOTIDE SEQUENCE</scope>
</reference>
<gene>
    <name evidence="3" type="ORF">SI8410_13017405</name>
</gene>
<keyword evidence="4" id="KW-1185">Reference proteome</keyword>
<dbReference type="SUPFAM" id="SSF81383">
    <property type="entry name" value="F-box domain"/>
    <property type="match status" value="1"/>
</dbReference>
<dbReference type="OrthoDB" id="743494at2759"/>
<keyword evidence="1" id="KW-0472">Membrane</keyword>
<feature type="domain" description="KIB1-4 beta-propeller" evidence="2">
    <location>
        <begin position="74"/>
        <end position="301"/>
    </location>
</feature>
<evidence type="ECO:0000259" key="2">
    <source>
        <dbReference type="Pfam" id="PF03478"/>
    </source>
</evidence>
<evidence type="ECO:0000256" key="1">
    <source>
        <dbReference type="SAM" id="Phobius"/>
    </source>
</evidence>
<sequence>MEQGRGRRKRKQSVDWSGLPSSALFSILQRLTVFRDFFAFGGVCRAWRSISNPVLANLMASQPPLLCSAGGHHFYSFSQDRFHRSNLPGLRRKSSVVLGFSHGYLILGHSGPRRKIWLANPFTGKEITFLPPIPCSCSVEWAAMTAPPDLPQSLIMAWCHHTIIYCRPGNLSWSIYWCETEEERACSRCPVVLKGAVYGRSTLSGKLLKFEFLPGPRVSRLGAKDLLPGSSSVWLAISGGEIMAVLGGSADGFVVYRLDHGEWARVEDLGDRAIFITPTGSGTTDECPSKWGGEGNCIYYHLPLERGVKVFRMGGGSDSERLSVLPVGHCKWMGSMKARLMSFVTVGVFFGNPNLLLHPSVLLSGTGNR</sequence>
<dbReference type="PANTHER" id="PTHR33165">
    <property type="entry name" value="F-BOX DOMAIN CONTAINING PROTEIN-LIKE-RELATED"/>
    <property type="match status" value="1"/>
</dbReference>
<organism evidence="3 4">
    <name type="scientific">Spirodela intermedia</name>
    <name type="common">Intermediate duckweed</name>
    <dbReference type="NCBI Taxonomy" id="51605"/>
    <lineage>
        <taxon>Eukaryota</taxon>
        <taxon>Viridiplantae</taxon>
        <taxon>Streptophyta</taxon>
        <taxon>Embryophyta</taxon>
        <taxon>Tracheophyta</taxon>
        <taxon>Spermatophyta</taxon>
        <taxon>Magnoliopsida</taxon>
        <taxon>Liliopsida</taxon>
        <taxon>Araceae</taxon>
        <taxon>Lemnoideae</taxon>
        <taxon>Spirodela</taxon>
    </lineage>
</organism>
<dbReference type="Pfam" id="PF03478">
    <property type="entry name" value="Beta-prop_KIB1-4"/>
    <property type="match status" value="1"/>
</dbReference>
<accession>A0A7I8L9J9</accession>
<keyword evidence="1" id="KW-0812">Transmembrane</keyword>
<keyword evidence="1" id="KW-1133">Transmembrane helix</keyword>
<evidence type="ECO:0000313" key="3">
    <source>
        <dbReference type="EMBL" id="CAA7406727.1"/>
    </source>
</evidence>
<dbReference type="InterPro" id="IPR005174">
    <property type="entry name" value="KIB1-4_b-propeller"/>
</dbReference>